<dbReference type="EMBL" id="VOSK01000235">
    <property type="protein sequence ID" value="MPR29479.1"/>
    <property type="molecule type" value="Genomic_DNA"/>
</dbReference>
<dbReference type="AlphaFoldDB" id="A0A5N7MSM9"/>
<protein>
    <submittedName>
        <fullName evidence="2">Uncharacterized protein</fullName>
    </submittedName>
</protein>
<proteinExistence type="predicted"/>
<evidence type="ECO:0000313" key="2">
    <source>
        <dbReference type="EMBL" id="MPR29479.1"/>
    </source>
</evidence>
<reference evidence="2 3" key="1">
    <citation type="journal article" date="2019" name="Syst. Appl. Microbiol.">
        <title>Microvirga tunisiensis sp. nov., a root nodule symbiotic bacterium isolated from Lupinus micranthus and L. luteus grown in Northern Tunisia.</title>
        <authorList>
            <person name="Msaddak A."/>
            <person name="Rejili M."/>
            <person name="Duran D."/>
            <person name="Mars M."/>
            <person name="Palacios J.M."/>
            <person name="Ruiz-Argueso T."/>
            <person name="Rey L."/>
            <person name="Imperial J."/>
        </authorList>
    </citation>
    <scope>NUCLEOTIDE SEQUENCE [LARGE SCALE GENOMIC DNA]</scope>
    <source>
        <strain evidence="2 3">Lmie10</strain>
    </source>
</reference>
<feature type="transmembrane region" description="Helical" evidence="1">
    <location>
        <begin position="21"/>
        <end position="41"/>
    </location>
</feature>
<keyword evidence="1" id="KW-0812">Transmembrane</keyword>
<evidence type="ECO:0000256" key="1">
    <source>
        <dbReference type="SAM" id="Phobius"/>
    </source>
</evidence>
<sequence>MAVVFAPVLIVFLLVQERMRLALLLSAIIVAVTAATNFLAVKPDVTPEELNQLLQSKASFPIRTDFAYILFMDGAEHFRAHIGRVLSPGFLWAFLPSLILFCSISFILMKASLTAISLARVRDDGIAKPRIGFVLARYAIPIACSSPLLLNFVAWDAHRWNALTVTVSLCCLCIIRIAKPSAPPPCPTKATVVVGLMFMFMNLTANYGMFDNYVAEGAPFIQHIDYVRGAIEGTRAFPQVPPR</sequence>
<organism evidence="2 3">
    <name type="scientific">Microvirga tunisiensis</name>
    <dbReference type="NCBI Taxonomy" id="2108360"/>
    <lineage>
        <taxon>Bacteria</taxon>
        <taxon>Pseudomonadati</taxon>
        <taxon>Pseudomonadota</taxon>
        <taxon>Alphaproteobacteria</taxon>
        <taxon>Hyphomicrobiales</taxon>
        <taxon>Methylobacteriaceae</taxon>
        <taxon>Microvirga</taxon>
    </lineage>
</organism>
<feature type="transmembrane region" description="Helical" evidence="1">
    <location>
        <begin position="134"/>
        <end position="154"/>
    </location>
</feature>
<feature type="transmembrane region" description="Helical" evidence="1">
    <location>
        <begin position="190"/>
        <end position="210"/>
    </location>
</feature>
<dbReference type="RefSeq" id="WP_152716371.1">
    <property type="nucleotide sequence ID" value="NZ_VOSJ01000253.1"/>
</dbReference>
<keyword evidence="1" id="KW-1133">Transmembrane helix</keyword>
<accession>A0A5N7MSM9</accession>
<feature type="transmembrane region" description="Helical" evidence="1">
    <location>
        <begin position="90"/>
        <end position="113"/>
    </location>
</feature>
<gene>
    <name evidence="2" type="ORF">FS320_31425</name>
</gene>
<keyword evidence="1" id="KW-0472">Membrane</keyword>
<keyword evidence="3" id="KW-1185">Reference proteome</keyword>
<evidence type="ECO:0000313" key="3">
    <source>
        <dbReference type="Proteomes" id="UP000403266"/>
    </source>
</evidence>
<dbReference type="Proteomes" id="UP000403266">
    <property type="component" value="Unassembled WGS sequence"/>
</dbReference>
<comment type="caution">
    <text evidence="2">The sequence shown here is derived from an EMBL/GenBank/DDBJ whole genome shotgun (WGS) entry which is preliminary data.</text>
</comment>
<feature type="transmembrane region" description="Helical" evidence="1">
    <location>
        <begin position="160"/>
        <end position="178"/>
    </location>
</feature>
<name>A0A5N7MSM9_9HYPH</name>